<evidence type="ECO:0000256" key="2">
    <source>
        <dbReference type="SAM" id="Phobius"/>
    </source>
</evidence>
<gene>
    <name evidence="3" type="ORF">ACFPP6_30570</name>
</gene>
<feature type="compositionally biased region" description="Basic and acidic residues" evidence="1">
    <location>
        <begin position="29"/>
        <end position="64"/>
    </location>
</feature>
<dbReference type="Proteomes" id="UP001596222">
    <property type="component" value="Unassembled WGS sequence"/>
</dbReference>
<organism evidence="3 4">
    <name type="scientific">Streptomyces aureoversilis</name>
    <dbReference type="NCBI Taxonomy" id="67277"/>
    <lineage>
        <taxon>Bacteria</taxon>
        <taxon>Bacillati</taxon>
        <taxon>Actinomycetota</taxon>
        <taxon>Actinomycetes</taxon>
        <taxon>Kitasatosporales</taxon>
        <taxon>Streptomycetaceae</taxon>
        <taxon>Streptomyces</taxon>
    </lineage>
</organism>
<dbReference type="EMBL" id="JBHSKJ010000022">
    <property type="protein sequence ID" value="MFC5149018.1"/>
    <property type="molecule type" value="Genomic_DNA"/>
</dbReference>
<keyword evidence="2" id="KW-0472">Membrane</keyword>
<dbReference type="RefSeq" id="WP_382049326.1">
    <property type="nucleotide sequence ID" value="NZ_JBHSKJ010000022.1"/>
</dbReference>
<name>A0ABW0A5L1_9ACTN</name>
<evidence type="ECO:0000256" key="1">
    <source>
        <dbReference type="SAM" id="MobiDB-lite"/>
    </source>
</evidence>
<keyword evidence="2" id="KW-0812">Transmembrane</keyword>
<proteinExistence type="predicted"/>
<evidence type="ECO:0008006" key="5">
    <source>
        <dbReference type="Google" id="ProtNLM"/>
    </source>
</evidence>
<sequence length="89" mass="9973">MSRTQETAVPFRYRCPVCATSSRPYLTQEKARSHGEGHRNRFHGDDYPDGEYIEHSSRRAPRRPEKGEAVALAIVAVLVLAGLVHKLTA</sequence>
<feature type="transmembrane region" description="Helical" evidence="2">
    <location>
        <begin position="69"/>
        <end position="88"/>
    </location>
</feature>
<protein>
    <recommendedName>
        <fullName evidence="5">C2H2-type domain-containing protein</fullName>
    </recommendedName>
</protein>
<evidence type="ECO:0000313" key="4">
    <source>
        <dbReference type="Proteomes" id="UP001596222"/>
    </source>
</evidence>
<keyword evidence="4" id="KW-1185">Reference proteome</keyword>
<evidence type="ECO:0000313" key="3">
    <source>
        <dbReference type="EMBL" id="MFC5149018.1"/>
    </source>
</evidence>
<comment type="caution">
    <text evidence="3">The sequence shown here is derived from an EMBL/GenBank/DDBJ whole genome shotgun (WGS) entry which is preliminary data.</text>
</comment>
<accession>A0ABW0A5L1</accession>
<reference evidence="4" key="1">
    <citation type="journal article" date="2019" name="Int. J. Syst. Evol. Microbiol.">
        <title>The Global Catalogue of Microorganisms (GCM) 10K type strain sequencing project: providing services to taxonomists for standard genome sequencing and annotation.</title>
        <authorList>
            <consortium name="The Broad Institute Genomics Platform"/>
            <consortium name="The Broad Institute Genome Sequencing Center for Infectious Disease"/>
            <person name="Wu L."/>
            <person name="Ma J."/>
        </authorList>
    </citation>
    <scope>NUCLEOTIDE SEQUENCE [LARGE SCALE GENOMIC DNA]</scope>
    <source>
        <strain evidence="4">CGMCC 4.1641</strain>
    </source>
</reference>
<keyword evidence="2" id="KW-1133">Transmembrane helix</keyword>
<feature type="region of interest" description="Disordered" evidence="1">
    <location>
        <begin position="28"/>
        <end position="64"/>
    </location>
</feature>